<sequence length="505" mass="56607">MRITGMATGLDMDEIIKNSMKPYRIKVDQMTQKKDVVEIKQKLYRDVIKDGKEFFNKYFDVAKSDSLLFEKNWSSVSFTSSDENIVSAKGDGGAIKGNYEVSVTQLAEKASVTLKDGVSGKQTITTNAGDIEFQVVNDTSKTPKENAFETIKDFNDKLEAKRTEIKNDTNLTEEKRAEKLKALNITAKYSEISGGIVFEAKDFGQGEFSINGQIAKDVPLKAKIINGSNTYEISEKENKDKSNGNTVTVDGITFTFSGTTESGKTIKITGKTDTKEIKDKIVGFVNDYNKLMEKLNTLTGTKHDRGYDPLTTEQKKEMSESEIKLWNERVEKGQLYRDSDITRIANSMKETMRSLVGGTKLENIGIKPVKDYSGPLNGTFTIDEDDLTKALEENTEDVMNLFIGKSDSTDKSKNGILNQLKDTLDKEFMKSTGSLLEKAGYEGTSTFSNNTLTKNISDYEKKIKDMEKSFARREQQLYSKYATLEKMMNKLNSQQSNLMSQLGMS</sequence>
<evidence type="ECO:0000259" key="7">
    <source>
        <dbReference type="Pfam" id="PF07195"/>
    </source>
</evidence>
<dbReference type="PANTHER" id="PTHR30288:SF0">
    <property type="entry name" value="FLAGELLAR HOOK-ASSOCIATED PROTEIN 2"/>
    <property type="match status" value="1"/>
</dbReference>
<dbReference type="GO" id="GO:0005576">
    <property type="term" value="C:extracellular region"/>
    <property type="evidence" value="ECO:0007669"/>
    <property type="project" value="UniProtKB-SubCell"/>
</dbReference>
<keyword evidence="5" id="KW-0964">Secreted</keyword>
<dbReference type="InterPro" id="IPR040026">
    <property type="entry name" value="FliD"/>
</dbReference>
<dbReference type="GO" id="GO:0071973">
    <property type="term" value="P:bacterial-type flagellum-dependent cell motility"/>
    <property type="evidence" value="ECO:0007669"/>
    <property type="project" value="TreeGrafter"/>
</dbReference>
<evidence type="ECO:0000313" key="8">
    <source>
        <dbReference type="EMBL" id="NFN35161.1"/>
    </source>
</evidence>
<evidence type="ECO:0000256" key="1">
    <source>
        <dbReference type="ARBA" id="ARBA00009764"/>
    </source>
</evidence>
<feature type="coiled-coil region" evidence="5">
    <location>
        <begin position="449"/>
        <end position="501"/>
    </location>
</feature>
<evidence type="ECO:0000256" key="2">
    <source>
        <dbReference type="ARBA" id="ARBA00011255"/>
    </source>
</evidence>
<dbReference type="Pfam" id="PF07195">
    <property type="entry name" value="FliD_C"/>
    <property type="match status" value="1"/>
</dbReference>
<comment type="subunit">
    <text evidence="2 5">Homopentamer.</text>
</comment>
<dbReference type="PANTHER" id="PTHR30288">
    <property type="entry name" value="FLAGELLAR CAP/ASSEMBLY PROTEIN FLID"/>
    <property type="match status" value="1"/>
</dbReference>
<evidence type="ECO:0000256" key="5">
    <source>
        <dbReference type="RuleBase" id="RU362066"/>
    </source>
</evidence>
<comment type="function">
    <text evidence="5">Required for morphogenesis and for the elongation of the flagellar filament by facilitating polymerization of the flagellin monomers at the tip of growing filament. Forms a capping structure, which prevents flagellin subunits (transported through the central channel of the flagellum) from leaking out without polymerization at the distal end.</text>
</comment>
<evidence type="ECO:0000313" key="9">
    <source>
        <dbReference type="Proteomes" id="UP000473681"/>
    </source>
</evidence>
<dbReference type="InterPro" id="IPR010809">
    <property type="entry name" value="FliD_C"/>
</dbReference>
<evidence type="ECO:0000259" key="6">
    <source>
        <dbReference type="Pfam" id="PF02465"/>
    </source>
</evidence>
<reference evidence="8 9" key="1">
    <citation type="submission" date="2019-04" db="EMBL/GenBank/DDBJ databases">
        <title>Genome sequencing of Clostridium botulinum Groups I-IV and Clostridium butyricum.</title>
        <authorList>
            <person name="Brunt J."/>
            <person name="Van Vliet A.H.M."/>
            <person name="Stringer S.C."/>
            <person name="Carter A.T."/>
            <person name="Peck M.W."/>
        </authorList>
    </citation>
    <scope>NUCLEOTIDE SEQUENCE [LARGE SCALE GENOMIC DNA]</scope>
    <source>
        <strain evidence="8 9">CB-K-33E</strain>
    </source>
</reference>
<dbReference type="GO" id="GO:0007155">
    <property type="term" value="P:cell adhesion"/>
    <property type="evidence" value="ECO:0007669"/>
    <property type="project" value="InterPro"/>
</dbReference>
<gene>
    <name evidence="8" type="ORF">FDB51_08455</name>
</gene>
<dbReference type="InterPro" id="IPR003481">
    <property type="entry name" value="FliD_N"/>
</dbReference>
<protein>
    <recommendedName>
        <fullName evidence="5">Flagellar hook-associated protein 2</fullName>
        <shortName evidence="5">HAP2</shortName>
    </recommendedName>
    <alternativeName>
        <fullName evidence="5">Flagellar cap protein</fullName>
    </alternativeName>
</protein>
<feature type="coiled-coil region" evidence="5">
    <location>
        <begin position="144"/>
        <end position="175"/>
    </location>
</feature>
<keyword evidence="4 5" id="KW-0975">Bacterial flagellum</keyword>
<dbReference type="RefSeq" id="WP_017825080.1">
    <property type="nucleotide sequence ID" value="NZ_JACBEK010000001.1"/>
</dbReference>
<comment type="similarity">
    <text evidence="1 5">Belongs to the FliD family.</text>
</comment>
<dbReference type="OrthoDB" id="9776025at2"/>
<evidence type="ECO:0000256" key="4">
    <source>
        <dbReference type="ARBA" id="ARBA00023143"/>
    </source>
</evidence>
<dbReference type="GO" id="GO:0009424">
    <property type="term" value="C:bacterial-type flagellum hook"/>
    <property type="evidence" value="ECO:0007669"/>
    <property type="project" value="UniProtKB-UniRule"/>
</dbReference>
<comment type="subcellular location">
    <subcellularLocation>
        <location evidence="5">Secreted</location>
    </subcellularLocation>
    <subcellularLocation>
        <location evidence="5">Bacterial flagellum</location>
    </subcellularLocation>
</comment>
<dbReference type="Pfam" id="PF02465">
    <property type="entry name" value="FliD_N"/>
    <property type="match status" value="1"/>
</dbReference>
<feature type="domain" description="Flagellar hook-associated protein 2 C-terminal" evidence="7">
    <location>
        <begin position="239"/>
        <end position="493"/>
    </location>
</feature>
<dbReference type="GO" id="GO:0009421">
    <property type="term" value="C:bacterial-type flagellum filament cap"/>
    <property type="evidence" value="ECO:0007669"/>
    <property type="project" value="InterPro"/>
</dbReference>
<keyword evidence="3 5" id="KW-0175">Coiled coil</keyword>
<name>A0A846JW64_CLOBO</name>
<feature type="domain" description="Flagellar hook-associated protein 2 N-terminal" evidence="6">
    <location>
        <begin position="8"/>
        <end position="109"/>
    </location>
</feature>
<organism evidence="8 9">
    <name type="scientific">Clostridium botulinum</name>
    <dbReference type="NCBI Taxonomy" id="1491"/>
    <lineage>
        <taxon>Bacteria</taxon>
        <taxon>Bacillati</taxon>
        <taxon>Bacillota</taxon>
        <taxon>Clostridia</taxon>
        <taxon>Eubacteriales</taxon>
        <taxon>Clostridiaceae</taxon>
        <taxon>Clostridium</taxon>
    </lineage>
</organism>
<evidence type="ECO:0000256" key="3">
    <source>
        <dbReference type="ARBA" id="ARBA00023054"/>
    </source>
</evidence>
<dbReference type="EMBL" id="SWVK01000010">
    <property type="protein sequence ID" value="NFN35161.1"/>
    <property type="molecule type" value="Genomic_DNA"/>
</dbReference>
<accession>A0A846JW64</accession>
<dbReference type="Proteomes" id="UP000473681">
    <property type="component" value="Unassembled WGS sequence"/>
</dbReference>
<dbReference type="AlphaFoldDB" id="A0A846JW64"/>
<proteinExistence type="inferred from homology"/>
<comment type="caution">
    <text evidence="8">The sequence shown here is derived from an EMBL/GenBank/DDBJ whole genome shotgun (WGS) entry which is preliminary data.</text>
</comment>